<dbReference type="RefSeq" id="WP_090111186.1">
    <property type="nucleotide sequence ID" value="NZ_FNAT01000002.1"/>
</dbReference>
<dbReference type="EMBL" id="FNAT01000002">
    <property type="protein sequence ID" value="SDE47643.1"/>
    <property type="molecule type" value="Genomic_DNA"/>
</dbReference>
<dbReference type="Gene3D" id="1.10.238.160">
    <property type="match status" value="1"/>
</dbReference>
<dbReference type="InterPro" id="IPR010260">
    <property type="entry name" value="AlpA"/>
</dbReference>
<dbReference type="InterPro" id="IPR052931">
    <property type="entry name" value="Prophage_regulatory_activator"/>
</dbReference>
<organism evidence="1 2">
    <name type="scientific">Limimaricola pyoseonensis</name>
    <dbReference type="NCBI Taxonomy" id="521013"/>
    <lineage>
        <taxon>Bacteria</taxon>
        <taxon>Pseudomonadati</taxon>
        <taxon>Pseudomonadota</taxon>
        <taxon>Alphaproteobacteria</taxon>
        <taxon>Rhodobacterales</taxon>
        <taxon>Paracoccaceae</taxon>
        <taxon>Limimaricola</taxon>
    </lineage>
</organism>
<dbReference type="PANTHER" id="PTHR36154:SF1">
    <property type="entry name" value="DNA-BINDING TRANSCRIPTIONAL ACTIVATOR ALPA"/>
    <property type="match status" value="1"/>
</dbReference>
<dbReference type="Pfam" id="PF05930">
    <property type="entry name" value="Phage_AlpA"/>
    <property type="match status" value="1"/>
</dbReference>
<gene>
    <name evidence="1" type="ORF">SAMN04488567_1824</name>
</gene>
<dbReference type="AlphaFoldDB" id="A0A1G7D7Y1"/>
<dbReference type="Proteomes" id="UP000198922">
    <property type="component" value="Unassembled WGS sequence"/>
</dbReference>
<accession>A0A1G7D7Y1</accession>
<keyword evidence="2" id="KW-1185">Reference proteome</keyword>
<evidence type="ECO:0000313" key="2">
    <source>
        <dbReference type="Proteomes" id="UP000198922"/>
    </source>
</evidence>
<reference evidence="2" key="1">
    <citation type="submission" date="2016-10" db="EMBL/GenBank/DDBJ databases">
        <authorList>
            <person name="Varghese N."/>
            <person name="Submissions S."/>
        </authorList>
    </citation>
    <scope>NUCLEOTIDE SEQUENCE [LARGE SCALE GENOMIC DNA]</scope>
    <source>
        <strain evidence="2">DSM 21424</strain>
    </source>
</reference>
<proteinExistence type="predicted"/>
<dbReference type="InterPro" id="IPR009061">
    <property type="entry name" value="DNA-bd_dom_put_sf"/>
</dbReference>
<sequence length="64" mass="7262">MSIRHLRRNDVEHLTGLSRSSLYAMMQKGQFPRPVRLGERAVAWPESAVQDWLASRPTAQSDIG</sequence>
<name>A0A1G7D7Y1_9RHOB</name>
<dbReference type="STRING" id="521013.SAMN04488567_1824"/>
<dbReference type="PANTHER" id="PTHR36154">
    <property type="entry name" value="DNA-BINDING TRANSCRIPTIONAL ACTIVATOR ALPA"/>
    <property type="match status" value="1"/>
</dbReference>
<evidence type="ECO:0000313" key="1">
    <source>
        <dbReference type="EMBL" id="SDE47643.1"/>
    </source>
</evidence>
<dbReference type="OrthoDB" id="9801242at2"/>
<dbReference type="SUPFAM" id="SSF46955">
    <property type="entry name" value="Putative DNA-binding domain"/>
    <property type="match status" value="1"/>
</dbReference>
<protein>
    <submittedName>
        <fullName evidence="1">Transcriptional regulator, AlpA family</fullName>
    </submittedName>
</protein>